<dbReference type="PRINTS" id="PR00035">
    <property type="entry name" value="HTHGNTR"/>
</dbReference>
<dbReference type="Proteomes" id="UP000198935">
    <property type="component" value="Unassembled WGS sequence"/>
</dbReference>
<proteinExistence type="predicted"/>
<evidence type="ECO:0000313" key="5">
    <source>
        <dbReference type="EMBL" id="SDZ20111.1"/>
    </source>
</evidence>
<evidence type="ECO:0000256" key="3">
    <source>
        <dbReference type="ARBA" id="ARBA00023163"/>
    </source>
</evidence>
<keyword evidence="2" id="KW-0238">DNA-binding</keyword>
<dbReference type="STRING" id="1503961.SAMN05421736_107174"/>
<evidence type="ECO:0000256" key="2">
    <source>
        <dbReference type="ARBA" id="ARBA00023125"/>
    </source>
</evidence>
<dbReference type="AlphaFoldDB" id="A0A1H3R4A8"/>
<dbReference type="SUPFAM" id="SSF64288">
    <property type="entry name" value="Chorismate lyase-like"/>
    <property type="match status" value="1"/>
</dbReference>
<dbReference type="InterPro" id="IPR036390">
    <property type="entry name" value="WH_DNA-bd_sf"/>
</dbReference>
<name>A0A1H3R4A8_9BACI</name>
<dbReference type="CDD" id="cd07377">
    <property type="entry name" value="WHTH_GntR"/>
    <property type="match status" value="1"/>
</dbReference>
<evidence type="ECO:0000256" key="1">
    <source>
        <dbReference type="ARBA" id="ARBA00023015"/>
    </source>
</evidence>
<dbReference type="Gene3D" id="1.10.10.10">
    <property type="entry name" value="Winged helix-like DNA-binding domain superfamily/Winged helix DNA-binding domain"/>
    <property type="match status" value="1"/>
</dbReference>
<dbReference type="InterPro" id="IPR000524">
    <property type="entry name" value="Tscrpt_reg_HTH_GntR"/>
</dbReference>
<gene>
    <name evidence="5" type="ORF">SAMN05421736_107174</name>
</gene>
<dbReference type="InterPro" id="IPR011663">
    <property type="entry name" value="UTRA"/>
</dbReference>
<dbReference type="InterPro" id="IPR028978">
    <property type="entry name" value="Chorismate_lyase_/UTRA_dom_sf"/>
</dbReference>
<organism evidence="5 6">
    <name type="scientific">Evansella caseinilytica</name>
    <dbReference type="NCBI Taxonomy" id="1503961"/>
    <lineage>
        <taxon>Bacteria</taxon>
        <taxon>Bacillati</taxon>
        <taxon>Bacillota</taxon>
        <taxon>Bacilli</taxon>
        <taxon>Bacillales</taxon>
        <taxon>Bacillaceae</taxon>
        <taxon>Evansella</taxon>
    </lineage>
</organism>
<dbReference type="PROSITE" id="PS50949">
    <property type="entry name" value="HTH_GNTR"/>
    <property type="match status" value="1"/>
</dbReference>
<accession>A0A1H3R4A8</accession>
<sequence>MNYNYHTPRYLIVIDQIKSKIMNGELERGKRLPSETDFAKELRVSRNTLREALRILEEEHIIIRKHGVGTFVNNKPVFSGGIEELFSITEMIEQEGKKPGTELLFTGYVEPHSDDIEELQLTGKEQVLLVKRVRTADKAPLVYCIDKIPANLLAKGYKFNEESMLHSLQEEAGITISYAKADIKTIGYHEEISEILECDKNTPLLILRQVHYDTTDRPVLYSLNFFKSDQISFSVYRKRVFKEFPS</sequence>
<keyword evidence="3" id="KW-0804">Transcription</keyword>
<dbReference type="SUPFAM" id="SSF46785">
    <property type="entry name" value="Winged helix' DNA-binding domain"/>
    <property type="match status" value="1"/>
</dbReference>
<dbReference type="OrthoDB" id="149756at2"/>
<dbReference type="Pfam" id="PF07702">
    <property type="entry name" value="UTRA"/>
    <property type="match status" value="1"/>
</dbReference>
<keyword evidence="6" id="KW-1185">Reference proteome</keyword>
<dbReference type="Gene3D" id="3.40.1410.10">
    <property type="entry name" value="Chorismate lyase-like"/>
    <property type="match status" value="1"/>
</dbReference>
<reference evidence="6" key="1">
    <citation type="submission" date="2016-10" db="EMBL/GenBank/DDBJ databases">
        <authorList>
            <person name="Varghese N."/>
            <person name="Submissions S."/>
        </authorList>
    </citation>
    <scope>NUCLEOTIDE SEQUENCE [LARGE SCALE GENOMIC DNA]</scope>
    <source>
        <strain evidence="6">SP</strain>
    </source>
</reference>
<dbReference type="GO" id="GO:0045892">
    <property type="term" value="P:negative regulation of DNA-templated transcription"/>
    <property type="evidence" value="ECO:0007669"/>
    <property type="project" value="TreeGrafter"/>
</dbReference>
<dbReference type="InterPro" id="IPR036388">
    <property type="entry name" value="WH-like_DNA-bd_sf"/>
</dbReference>
<dbReference type="Pfam" id="PF00392">
    <property type="entry name" value="GntR"/>
    <property type="match status" value="1"/>
</dbReference>
<keyword evidence="1" id="KW-0805">Transcription regulation</keyword>
<evidence type="ECO:0000313" key="6">
    <source>
        <dbReference type="Proteomes" id="UP000198935"/>
    </source>
</evidence>
<evidence type="ECO:0000259" key="4">
    <source>
        <dbReference type="PROSITE" id="PS50949"/>
    </source>
</evidence>
<protein>
    <submittedName>
        <fullName evidence="5">GntR family transcriptional regulator</fullName>
    </submittedName>
</protein>
<feature type="domain" description="HTH gntR-type" evidence="4">
    <location>
        <begin position="7"/>
        <end position="75"/>
    </location>
</feature>
<dbReference type="EMBL" id="FNPI01000007">
    <property type="protein sequence ID" value="SDZ20111.1"/>
    <property type="molecule type" value="Genomic_DNA"/>
</dbReference>
<dbReference type="SMART" id="SM00345">
    <property type="entry name" value="HTH_GNTR"/>
    <property type="match status" value="1"/>
</dbReference>
<dbReference type="PANTHER" id="PTHR44846:SF17">
    <property type="entry name" value="GNTR-FAMILY TRANSCRIPTIONAL REGULATOR"/>
    <property type="match status" value="1"/>
</dbReference>
<dbReference type="InterPro" id="IPR050679">
    <property type="entry name" value="Bact_HTH_transcr_reg"/>
</dbReference>
<dbReference type="PANTHER" id="PTHR44846">
    <property type="entry name" value="MANNOSYL-D-GLYCERATE TRANSPORT/METABOLISM SYSTEM REPRESSOR MNGR-RELATED"/>
    <property type="match status" value="1"/>
</dbReference>
<dbReference type="SMART" id="SM00866">
    <property type="entry name" value="UTRA"/>
    <property type="match status" value="1"/>
</dbReference>
<dbReference type="GO" id="GO:0003700">
    <property type="term" value="F:DNA-binding transcription factor activity"/>
    <property type="evidence" value="ECO:0007669"/>
    <property type="project" value="InterPro"/>
</dbReference>
<dbReference type="GO" id="GO:0003677">
    <property type="term" value="F:DNA binding"/>
    <property type="evidence" value="ECO:0007669"/>
    <property type="project" value="UniProtKB-KW"/>
</dbReference>